<dbReference type="InterPro" id="IPR008138">
    <property type="entry name" value="SapB_2"/>
</dbReference>
<accession>W2TGQ6</accession>
<dbReference type="AlphaFoldDB" id="W2TGQ6"/>
<dbReference type="PANTHER" id="PTHR11480">
    <property type="entry name" value="SAPOSIN-RELATED"/>
    <property type="match status" value="1"/>
</dbReference>
<dbReference type="InterPro" id="IPR008139">
    <property type="entry name" value="SaposinB_dom"/>
</dbReference>
<dbReference type="EMBL" id="KI659160">
    <property type="protein sequence ID" value="ETN80217.1"/>
    <property type="molecule type" value="Genomic_DNA"/>
</dbReference>
<evidence type="ECO:0000256" key="2">
    <source>
        <dbReference type="ARBA" id="ARBA00023180"/>
    </source>
</evidence>
<evidence type="ECO:0000313" key="4">
    <source>
        <dbReference type="EMBL" id="ETN80217.1"/>
    </source>
</evidence>
<feature type="domain" description="Saposin B-type" evidence="3">
    <location>
        <begin position="110"/>
        <end position="187"/>
    </location>
</feature>
<proteinExistence type="predicted"/>
<organism evidence="4 5">
    <name type="scientific">Necator americanus</name>
    <name type="common">Human hookworm</name>
    <dbReference type="NCBI Taxonomy" id="51031"/>
    <lineage>
        <taxon>Eukaryota</taxon>
        <taxon>Metazoa</taxon>
        <taxon>Ecdysozoa</taxon>
        <taxon>Nematoda</taxon>
        <taxon>Chromadorea</taxon>
        <taxon>Rhabditida</taxon>
        <taxon>Rhabditina</taxon>
        <taxon>Rhabditomorpha</taxon>
        <taxon>Strongyloidea</taxon>
        <taxon>Ancylostomatidae</taxon>
        <taxon>Bunostominae</taxon>
        <taxon>Necator</taxon>
    </lineage>
</organism>
<dbReference type="InterPro" id="IPR011001">
    <property type="entry name" value="Saposin-like"/>
</dbReference>
<dbReference type="PROSITE" id="PS50015">
    <property type="entry name" value="SAP_B"/>
    <property type="match status" value="1"/>
</dbReference>
<dbReference type="OrthoDB" id="69496at2759"/>
<dbReference type="Gene3D" id="1.10.225.10">
    <property type="entry name" value="Saposin-like"/>
    <property type="match status" value="2"/>
</dbReference>
<dbReference type="KEGG" id="nai:NECAME_09312"/>
<gene>
    <name evidence="4" type="ORF">NECAME_09312</name>
</gene>
<dbReference type="Proteomes" id="UP000053676">
    <property type="component" value="Unassembled WGS sequence"/>
</dbReference>
<evidence type="ECO:0000256" key="1">
    <source>
        <dbReference type="ARBA" id="ARBA00023157"/>
    </source>
</evidence>
<sequence length="187" mass="21067">MAVVVPPARNNVAECVMCELAVRIAAPRLGKDTVEIEEVFNNECKKELKLPIEYKECEKYIDKHLDPIIHELESGTAPKDKLTRNMRSLLLVALAVTACVAVAIPRSQDNIAECLMCEMAVRTAAPKLEKDTEIIEKEFDKECKKELKIPFADKQCEKYVDEHLDKIIQELESGTAPKDVCTVLHKC</sequence>
<dbReference type="GeneID" id="25349341"/>
<dbReference type="InterPro" id="IPR051428">
    <property type="entry name" value="Sphingo_Act-Surfact_Prot"/>
</dbReference>
<protein>
    <submittedName>
        <fullName evidence="4">Surfactant protein B</fullName>
    </submittedName>
</protein>
<keyword evidence="1" id="KW-1015">Disulfide bond</keyword>
<evidence type="ECO:0000259" key="3">
    <source>
        <dbReference type="PROSITE" id="PS50015"/>
    </source>
</evidence>
<dbReference type="SUPFAM" id="SSF47862">
    <property type="entry name" value="Saposin"/>
    <property type="match status" value="2"/>
</dbReference>
<keyword evidence="5" id="KW-1185">Reference proteome</keyword>
<evidence type="ECO:0000313" key="5">
    <source>
        <dbReference type="Proteomes" id="UP000053676"/>
    </source>
</evidence>
<dbReference type="SMART" id="SM00741">
    <property type="entry name" value="SapB"/>
    <property type="match status" value="2"/>
</dbReference>
<keyword evidence="2" id="KW-0325">Glycoprotein</keyword>
<dbReference type="CTD" id="25349341"/>
<name>W2TGQ6_NECAM</name>
<reference evidence="5" key="1">
    <citation type="journal article" date="2014" name="Nat. Genet.">
        <title>Genome of the human hookworm Necator americanus.</title>
        <authorList>
            <person name="Tang Y.T."/>
            <person name="Gao X."/>
            <person name="Rosa B.A."/>
            <person name="Abubucker S."/>
            <person name="Hallsworth-Pepin K."/>
            <person name="Martin J."/>
            <person name="Tyagi R."/>
            <person name="Heizer E."/>
            <person name="Zhang X."/>
            <person name="Bhonagiri-Palsikar V."/>
            <person name="Minx P."/>
            <person name="Warren W.C."/>
            <person name="Wang Q."/>
            <person name="Zhan B."/>
            <person name="Hotez P.J."/>
            <person name="Sternberg P.W."/>
            <person name="Dougall A."/>
            <person name="Gaze S.T."/>
            <person name="Mulvenna J."/>
            <person name="Sotillo J."/>
            <person name="Ranganathan S."/>
            <person name="Rabelo E.M."/>
            <person name="Wilson R.K."/>
            <person name="Felgner P.L."/>
            <person name="Bethony J."/>
            <person name="Hawdon J.M."/>
            <person name="Gasser R.B."/>
            <person name="Loukas A."/>
            <person name="Mitreva M."/>
        </authorList>
    </citation>
    <scope>NUCLEOTIDE SEQUENCE [LARGE SCALE GENOMIC DNA]</scope>
</reference>
<dbReference type="Pfam" id="PF03489">
    <property type="entry name" value="SapB_2"/>
    <property type="match status" value="1"/>
</dbReference>